<proteinExistence type="inferred from homology"/>
<feature type="transmembrane region" description="Helical" evidence="7">
    <location>
        <begin position="83"/>
        <end position="102"/>
    </location>
</feature>
<evidence type="ECO:0000256" key="7">
    <source>
        <dbReference type="SAM" id="Phobius"/>
    </source>
</evidence>
<evidence type="ECO:0000256" key="5">
    <source>
        <dbReference type="ARBA" id="ARBA00022989"/>
    </source>
</evidence>
<keyword evidence="4 7" id="KW-0812">Transmembrane</keyword>
<comment type="similarity">
    <text evidence="2">Belongs to the UPF0324 family.</text>
</comment>
<dbReference type="RefSeq" id="WP_278014738.1">
    <property type="nucleotide sequence ID" value="NZ_CP121106.1"/>
</dbReference>
<dbReference type="InterPro" id="IPR018383">
    <property type="entry name" value="UPF0324_pro"/>
</dbReference>
<sequence>MNQKGHEFFAGDLFGEIYQAEEQVPAAPGASILPGLLVCGTASLAAAFLAQQYGFPIILLGLLIGLALSFVSDAESTTPGLDFASRHLLRAGIVLLGLQVTAAQVSSLGWAVFASLLGVMAAAFAAALLAARIVGESRAAGILAGGATAICGASAALVLYGVIGRDRLDQARFSVTLVGISVASAIAMSLYPALAKLVGFSDTQAGFLIGASVHDAAQAIGGGYSYSDEAGANATVVKLARVAMLAPIAAGVALWLGSSEKGGKASWRKIALPGFILGFMALLVVNSVIAVPEPLRDGALTLSKAMLLVAVTATAMRSRLSALLETGWRTLFPVIAASLASFLAAYAAALWVAQ</sequence>
<feature type="transmembrane region" description="Helical" evidence="7">
    <location>
        <begin position="239"/>
        <end position="258"/>
    </location>
</feature>
<keyword evidence="3" id="KW-1003">Cell membrane</keyword>
<evidence type="ECO:0000256" key="6">
    <source>
        <dbReference type="ARBA" id="ARBA00023136"/>
    </source>
</evidence>
<comment type="subcellular location">
    <subcellularLocation>
        <location evidence="1">Cell membrane</location>
        <topology evidence="1">Multi-pass membrane protein</topology>
    </subcellularLocation>
</comment>
<evidence type="ECO:0000256" key="3">
    <source>
        <dbReference type="ARBA" id="ARBA00022475"/>
    </source>
</evidence>
<name>A0ABY8FNY1_9SPHN</name>
<accession>A0ABY8FNY1</accession>
<dbReference type="EMBL" id="CP121106">
    <property type="protein sequence ID" value="WFL75970.1"/>
    <property type="molecule type" value="Genomic_DNA"/>
</dbReference>
<evidence type="ECO:0000256" key="4">
    <source>
        <dbReference type="ARBA" id="ARBA00022692"/>
    </source>
</evidence>
<feature type="transmembrane region" description="Helical" evidence="7">
    <location>
        <begin position="53"/>
        <end position="71"/>
    </location>
</feature>
<feature type="transmembrane region" description="Helical" evidence="7">
    <location>
        <begin position="330"/>
        <end position="353"/>
    </location>
</feature>
<evidence type="ECO:0000313" key="9">
    <source>
        <dbReference type="Proteomes" id="UP001215827"/>
    </source>
</evidence>
<dbReference type="Proteomes" id="UP001215827">
    <property type="component" value="Chromosome"/>
</dbReference>
<dbReference type="PANTHER" id="PTHR30106:SF2">
    <property type="entry name" value="UPF0324 INNER MEMBRANE PROTEIN YEIH"/>
    <property type="match status" value="1"/>
</dbReference>
<dbReference type="Pfam" id="PF03601">
    <property type="entry name" value="Cons_hypoth698"/>
    <property type="match status" value="1"/>
</dbReference>
<evidence type="ECO:0000256" key="2">
    <source>
        <dbReference type="ARBA" id="ARBA00007977"/>
    </source>
</evidence>
<organism evidence="8 9">
    <name type="scientific">Altererythrobacter arenosus</name>
    <dbReference type="NCBI Taxonomy" id="3032592"/>
    <lineage>
        <taxon>Bacteria</taxon>
        <taxon>Pseudomonadati</taxon>
        <taxon>Pseudomonadota</taxon>
        <taxon>Alphaproteobacteria</taxon>
        <taxon>Sphingomonadales</taxon>
        <taxon>Erythrobacteraceae</taxon>
        <taxon>Altererythrobacter</taxon>
    </lineage>
</organism>
<keyword evidence="9" id="KW-1185">Reference proteome</keyword>
<feature type="transmembrane region" description="Helical" evidence="7">
    <location>
        <begin position="108"/>
        <end position="130"/>
    </location>
</feature>
<keyword evidence="5 7" id="KW-1133">Transmembrane helix</keyword>
<reference evidence="8 9" key="1">
    <citation type="submission" date="2023-03" db="EMBL/GenBank/DDBJ databases">
        <title>Altererythrobacter sp. CAU 1644 isolated from sand.</title>
        <authorList>
            <person name="Kim W."/>
        </authorList>
    </citation>
    <scope>NUCLEOTIDE SEQUENCE [LARGE SCALE GENOMIC DNA]</scope>
    <source>
        <strain evidence="8 9">CAU 1644</strain>
    </source>
</reference>
<feature type="transmembrane region" description="Helical" evidence="7">
    <location>
        <begin position="175"/>
        <end position="194"/>
    </location>
</feature>
<protein>
    <submittedName>
        <fullName evidence="8">Sulfate exporter family transporter</fullName>
    </submittedName>
</protein>
<keyword evidence="6 7" id="KW-0472">Membrane</keyword>
<evidence type="ECO:0000313" key="8">
    <source>
        <dbReference type="EMBL" id="WFL75970.1"/>
    </source>
</evidence>
<gene>
    <name evidence="8" type="ORF">P7228_08085</name>
</gene>
<feature type="transmembrane region" description="Helical" evidence="7">
    <location>
        <begin position="270"/>
        <end position="292"/>
    </location>
</feature>
<dbReference type="PANTHER" id="PTHR30106">
    <property type="entry name" value="INNER MEMBRANE PROTEIN YEIH-RELATED"/>
    <property type="match status" value="1"/>
</dbReference>
<evidence type="ECO:0000256" key="1">
    <source>
        <dbReference type="ARBA" id="ARBA00004651"/>
    </source>
</evidence>
<feature type="transmembrane region" description="Helical" evidence="7">
    <location>
        <begin position="142"/>
        <end position="163"/>
    </location>
</feature>